<feature type="binding site" evidence="11">
    <location>
        <position position="65"/>
    </location>
    <ligand>
        <name>Zn(2+)</name>
        <dbReference type="ChEBI" id="CHEBI:29105"/>
        <label>1</label>
    </ligand>
</feature>
<dbReference type="Pfam" id="PF04983">
    <property type="entry name" value="RNA_pol_Rpb1_3"/>
    <property type="match status" value="1"/>
</dbReference>
<keyword evidence="13" id="KW-0175">Coiled coil</keyword>
<reference evidence="15" key="1">
    <citation type="submission" date="2020-10" db="EMBL/GenBank/DDBJ databases">
        <authorList>
            <person name="Gilroy R."/>
        </authorList>
    </citation>
    <scope>NUCLEOTIDE SEQUENCE</scope>
    <source>
        <strain evidence="15">ChiGjej1B1-2707</strain>
    </source>
</reference>
<dbReference type="Pfam" id="PF04997">
    <property type="entry name" value="RNA_pol_Rpb1_1"/>
    <property type="match status" value="1"/>
</dbReference>
<dbReference type="GO" id="GO:0003677">
    <property type="term" value="F:DNA binding"/>
    <property type="evidence" value="ECO:0007669"/>
    <property type="project" value="UniProtKB-UniRule"/>
</dbReference>
<comment type="subunit">
    <text evidence="11">The RNAP catalytic core consists of 2 alpha, 1 beta, 1 beta' and 1 omega subunit. When a sigma factor is associated with the core the holoenzyme is formed, which can initiate transcription.</text>
</comment>
<dbReference type="SUPFAM" id="SSF47789">
    <property type="entry name" value="C-terminal domain of RNA polymerase alpha subunit"/>
    <property type="match status" value="1"/>
</dbReference>
<evidence type="ECO:0000313" key="16">
    <source>
        <dbReference type="Proteomes" id="UP000824261"/>
    </source>
</evidence>
<organism evidence="15 16">
    <name type="scientific">Candidatus Aveggerthella stercoripullorum</name>
    <dbReference type="NCBI Taxonomy" id="2840688"/>
    <lineage>
        <taxon>Bacteria</taxon>
        <taxon>Bacillati</taxon>
        <taxon>Actinomycetota</taxon>
        <taxon>Coriobacteriia</taxon>
        <taxon>Eggerthellales</taxon>
        <taxon>Eggerthellaceae</taxon>
        <taxon>Eggerthellaceae incertae sedis</taxon>
        <taxon>Candidatus Aveggerthella</taxon>
    </lineage>
</organism>
<dbReference type="InterPro" id="IPR011260">
    <property type="entry name" value="RNAP_asu_C"/>
</dbReference>
<feature type="binding site" evidence="11">
    <location>
        <position position="961"/>
    </location>
    <ligand>
        <name>Zn(2+)</name>
        <dbReference type="ChEBI" id="CHEBI:29105"/>
        <label>2</label>
    </ligand>
</feature>
<dbReference type="SUPFAM" id="SSF64484">
    <property type="entry name" value="beta and beta-prime subunits of DNA dependent RNA-polymerase"/>
    <property type="match status" value="1"/>
</dbReference>
<dbReference type="Pfam" id="PF03118">
    <property type="entry name" value="RNA_pol_A_CTD"/>
    <property type="match status" value="1"/>
</dbReference>
<comment type="cofactor">
    <cofactor evidence="11">
        <name>Zn(2+)</name>
        <dbReference type="ChEBI" id="CHEBI:29105"/>
    </cofactor>
    <text evidence="11">Binds 2 Zn(2+) ions per subunit.</text>
</comment>
<comment type="cofactor">
    <cofactor evidence="11">
        <name>Mg(2+)</name>
        <dbReference type="ChEBI" id="CHEBI:18420"/>
    </cofactor>
    <text evidence="11">Binds 1 Mg(2+) ion per subunit.</text>
</comment>
<dbReference type="SMART" id="SM00663">
    <property type="entry name" value="RPOLA_N"/>
    <property type="match status" value="1"/>
</dbReference>
<evidence type="ECO:0000256" key="13">
    <source>
        <dbReference type="SAM" id="Coils"/>
    </source>
</evidence>
<keyword evidence="6 11" id="KW-0479">Metal-binding</keyword>
<dbReference type="PANTHER" id="PTHR19376:SF54">
    <property type="entry name" value="DNA-DIRECTED RNA POLYMERASE SUBUNIT BETA"/>
    <property type="match status" value="1"/>
</dbReference>
<gene>
    <name evidence="11" type="primary">rpoC</name>
    <name evidence="15" type="ORF">IAA69_01895</name>
</gene>
<accession>A0A9D1D2E2</accession>
<dbReference type="GO" id="GO:0000428">
    <property type="term" value="C:DNA-directed RNA polymerase complex"/>
    <property type="evidence" value="ECO:0007669"/>
    <property type="project" value="UniProtKB-KW"/>
</dbReference>
<evidence type="ECO:0000256" key="8">
    <source>
        <dbReference type="ARBA" id="ARBA00022842"/>
    </source>
</evidence>
<dbReference type="Gene3D" id="1.10.150.20">
    <property type="entry name" value="5' to 3' exonuclease, C-terminal subdomain"/>
    <property type="match status" value="1"/>
</dbReference>
<feature type="binding site" evidence="11">
    <location>
        <position position="543"/>
    </location>
    <ligand>
        <name>Mg(2+)</name>
        <dbReference type="ChEBI" id="CHEBI:18420"/>
    </ligand>
</feature>
<dbReference type="GO" id="GO:0000287">
    <property type="term" value="F:magnesium ion binding"/>
    <property type="evidence" value="ECO:0007669"/>
    <property type="project" value="UniProtKB-UniRule"/>
</dbReference>
<dbReference type="NCBIfam" id="NF011498">
    <property type="entry name" value="PRK14906.1"/>
    <property type="match status" value="1"/>
</dbReference>
<evidence type="ECO:0000259" key="14">
    <source>
        <dbReference type="SMART" id="SM00663"/>
    </source>
</evidence>
<evidence type="ECO:0000256" key="6">
    <source>
        <dbReference type="ARBA" id="ARBA00022723"/>
    </source>
</evidence>
<dbReference type="InterPro" id="IPR007080">
    <property type="entry name" value="RNA_pol_Rpb1_1"/>
</dbReference>
<dbReference type="Gene3D" id="1.10.132.30">
    <property type="match status" value="1"/>
</dbReference>
<comment type="catalytic activity">
    <reaction evidence="10 11 12">
        <text>RNA(n) + a ribonucleoside 5'-triphosphate = RNA(n+1) + diphosphate</text>
        <dbReference type="Rhea" id="RHEA:21248"/>
        <dbReference type="Rhea" id="RHEA-COMP:14527"/>
        <dbReference type="Rhea" id="RHEA-COMP:17342"/>
        <dbReference type="ChEBI" id="CHEBI:33019"/>
        <dbReference type="ChEBI" id="CHEBI:61557"/>
        <dbReference type="ChEBI" id="CHEBI:140395"/>
        <dbReference type="EC" id="2.7.7.6"/>
    </reaction>
</comment>
<dbReference type="GO" id="GO:0006351">
    <property type="term" value="P:DNA-templated transcription"/>
    <property type="evidence" value="ECO:0007669"/>
    <property type="project" value="UniProtKB-UniRule"/>
</dbReference>
<feature type="binding site" evidence="11">
    <location>
        <position position="81"/>
    </location>
    <ligand>
        <name>Zn(2+)</name>
        <dbReference type="ChEBI" id="CHEBI:29105"/>
        <label>1</label>
    </ligand>
</feature>
<dbReference type="Pfam" id="PF04998">
    <property type="entry name" value="RNA_pol_Rpb1_5"/>
    <property type="match status" value="1"/>
</dbReference>
<evidence type="ECO:0000256" key="5">
    <source>
        <dbReference type="ARBA" id="ARBA00022695"/>
    </source>
</evidence>
<dbReference type="Gene3D" id="2.40.40.20">
    <property type="match status" value="1"/>
</dbReference>
<sequence>MTTDFDVNNFDAIRISLASAEDIRGWSRGEVKKPETINYRTLKPEKDGLFCEKIFGPTKDWECSCGKYKRIRFKGIVCERCGVEVTRSKVRRERMGHIELAAPVSHIWYFKGSPSRLGYLLDIPPKELEKVLYFASSIITSVDREAREEDVDELRDELAADLEELDAERDRLIEATRRLSVDYVPEDDEFVDEIDEDERMTPEEVEEEIADIYEEFTERKALRAEAFDAFLKIEPKQLVPDEVLYREMRANYRDYFTGGMGAEAVRDLLDAMDLEEVGEELREVIANGKGQKRAKAIKRLKVVDAFLKSDNKPGDMILDVIPVIPPDLRPMVQLDGGRFATSDLNDLYRRVINRNNRLKRLLDLGAPEIIVNNEKRMLQEAVDSLFDNGRRGRPVTGPGNRPLKSLSDMLKGKQGRFRQNLLGKRVDYSGRSVIVVGPNLKLHQCGLPQQMALELFKPFVMKRLVELEYAANIKAAKRAVDRGASYVWDVLEEVIVEHPVLLNRAPTLHRLGIQAFEPVLVEGKAIKLHPLVCTAFNADFDGDQMAVHVPLGTEAQAEARVLMLSANNIKSPAHGRPLTVPTQDMIIGLYYLTAMREGFPGEGRAFIDFADALNAYDARAEVDLQARIWVRLSRDMQVATAFGQYEERKAGERIETTIGRITFNQVLPEEHPFLNYEMNKTEISRLVEDVCNRYSLSEVPPILDGLKDAGFHYATRAGVTVSVYDATVPPTKGEILARADERVAAIDEDYEMGLMSQEERHKQVVDIWNQANEEVGDAMSANFDRFNPIYMMAYSGARGNIKQIRQLAGMRGLMSDPKGEIIDRPIKANFREGLSVLEYFISTHGARKGLADTALRTADSGYLTRRLVDVAQDVIVRELDCGTTEGVTYPLFTEKGDLDANLIGRCLLDDVVAEDGTVLAEAGSYLDSIEQLRRFEAAGVEGVTIRTIMTCRAEHGVCQKCYGWDLATSRPVNIGTAVGIIAAQSIGEPGTQLTMRTFHTGGVAGEDITHGLPRVTELFEARKPKGQAVLAEIAGTLQISGDKNSKTLTIHDQEGNYREYVVSARAQMLPGVVDGCEVKVGQQLTKGSVNPHDLLRLTDPNTTLRYIVSQVQGVYVSQGVDINDKHIEVIARQMLRKVAVLDAGDSDFLPGRQVNRFEFEDVANELIAEGKEPPVGQPLLLGITKASLATDSWMSAASFQETTKVLTDAAIEGKIDHLAGLKENVIIGKPIPAGTGLSRYRDVRLTYKGVPVGDATATDVLPDFAPDELRDIESLLPQPQDWSIDGDAYLGSGSGYSSYFGSMSMGHRATNLSDEDARLYIYDDLGVSQRWANKFSEAGIETVADLVGHTEDDLLRIEGIGTKAIEELKAGLDEHNLGYVIEDDLNASTDDMSQLLDMVFSPDDTILIGGDEPPTFNTEGEDMLGEALPPRSYQRNIEELDALLGSVGDLGFSLKHEDDEDDLEDE</sequence>
<dbReference type="Gene3D" id="2.40.50.100">
    <property type="match status" value="1"/>
</dbReference>
<evidence type="ECO:0000256" key="11">
    <source>
        <dbReference type="HAMAP-Rule" id="MF_01322"/>
    </source>
</evidence>
<dbReference type="InterPro" id="IPR038120">
    <property type="entry name" value="Rpb1_funnel_sf"/>
</dbReference>
<feature type="domain" description="RNA polymerase N-terminal" evidence="14">
    <location>
        <begin position="314"/>
        <end position="593"/>
    </location>
</feature>
<dbReference type="Gene3D" id="4.10.860.120">
    <property type="entry name" value="RNA polymerase II, clamp domain"/>
    <property type="match status" value="1"/>
</dbReference>
<dbReference type="InterPro" id="IPR044893">
    <property type="entry name" value="RNA_pol_Rpb1_clamp_domain"/>
</dbReference>
<dbReference type="Gene3D" id="1.10.40.90">
    <property type="match status" value="1"/>
</dbReference>
<dbReference type="NCBIfam" id="TIGR02386">
    <property type="entry name" value="rpoC_TIGR"/>
    <property type="match status" value="1"/>
</dbReference>
<dbReference type="CDD" id="cd02655">
    <property type="entry name" value="RNAP_beta'_C"/>
    <property type="match status" value="1"/>
</dbReference>
<keyword evidence="5 11" id="KW-0548">Nucleotidyltransferase</keyword>
<evidence type="ECO:0000256" key="10">
    <source>
        <dbReference type="ARBA" id="ARBA00048552"/>
    </source>
</evidence>
<proteinExistence type="inferred from homology"/>
<dbReference type="PANTHER" id="PTHR19376">
    <property type="entry name" value="DNA-DIRECTED RNA POLYMERASE"/>
    <property type="match status" value="1"/>
</dbReference>
<dbReference type="InterPro" id="IPR042102">
    <property type="entry name" value="RNA_pol_Rpb1_3_sf"/>
</dbReference>
<keyword evidence="9 11" id="KW-0804">Transcription</keyword>
<dbReference type="InterPro" id="IPR000722">
    <property type="entry name" value="RNA_pol_asu"/>
</dbReference>
<comment type="function">
    <text evidence="1 11 12">DNA-dependent RNA polymerase catalyzes the transcription of DNA into RNA using the four ribonucleoside triphosphates as substrates.</text>
</comment>
<dbReference type="EC" id="2.7.7.6" evidence="11"/>
<evidence type="ECO:0000313" key="15">
    <source>
        <dbReference type="EMBL" id="HIR01009.1"/>
    </source>
</evidence>
<dbReference type="CDD" id="cd01609">
    <property type="entry name" value="RNAP_beta'_N"/>
    <property type="match status" value="1"/>
</dbReference>
<name>A0A9D1D2E2_9ACTN</name>
<feature type="binding site" evidence="11">
    <location>
        <position position="958"/>
    </location>
    <ligand>
        <name>Zn(2+)</name>
        <dbReference type="ChEBI" id="CHEBI:29105"/>
        <label>2</label>
    </ligand>
</feature>
<comment type="caution">
    <text evidence="15">The sequence shown here is derived from an EMBL/GenBank/DDBJ whole genome shotgun (WGS) entry which is preliminary data.</text>
</comment>
<dbReference type="Pfam" id="PF00623">
    <property type="entry name" value="RNA_pol_Rpb1_2"/>
    <property type="match status" value="2"/>
</dbReference>
<evidence type="ECO:0000256" key="9">
    <source>
        <dbReference type="ARBA" id="ARBA00023163"/>
    </source>
</evidence>
<evidence type="ECO:0000256" key="4">
    <source>
        <dbReference type="ARBA" id="ARBA00022679"/>
    </source>
</evidence>
<dbReference type="GO" id="GO:0003899">
    <property type="term" value="F:DNA-directed RNA polymerase activity"/>
    <property type="evidence" value="ECO:0007669"/>
    <property type="project" value="UniProtKB-UniRule"/>
</dbReference>
<feature type="binding site" evidence="11">
    <location>
        <position position="951"/>
    </location>
    <ligand>
        <name>Zn(2+)</name>
        <dbReference type="ChEBI" id="CHEBI:29105"/>
        <label>2</label>
    </ligand>
</feature>
<dbReference type="EMBL" id="DVGB01000024">
    <property type="protein sequence ID" value="HIR01009.1"/>
    <property type="molecule type" value="Genomic_DNA"/>
</dbReference>
<feature type="binding site" evidence="11">
    <location>
        <position position="541"/>
    </location>
    <ligand>
        <name>Mg(2+)</name>
        <dbReference type="ChEBI" id="CHEBI:18420"/>
    </ligand>
</feature>
<keyword evidence="4 11" id="KW-0808">Transferase</keyword>
<dbReference type="Gene3D" id="1.10.1790.20">
    <property type="match status" value="1"/>
</dbReference>
<dbReference type="Pfam" id="PF05000">
    <property type="entry name" value="RNA_pol_Rpb1_4"/>
    <property type="match status" value="1"/>
</dbReference>
<keyword evidence="3 11" id="KW-0240">DNA-directed RNA polymerase</keyword>
<dbReference type="GO" id="GO:0008270">
    <property type="term" value="F:zinc ion binding"/>
    <property type="evidence" value="ECO:0007669"/>
    <property type="project" value="UniProtKB-UniRule"/>
</dbReference>
<dbReference type="FunFam" id="4.10.860.120:FF:000001">
    <property type="entry name" value="DNA-directed RNA polymerase subunit beta"/>
    <property type="match status" value="1"/>
</dbReference>
<feature type="binding site" evidence="11">
    <location>
        <position position="63"/>
    </location>
    <ligand>
        <name>Zn(2+)</name>
        <dbReference type="ChEBI" id="CHEBI:29105"/>
        <label>1</label>
    </ligand>
</feature>
<dbReference type="HAMAP" id="MF_01322">
    <property type="entry name" value="RNApol_bact_RpoC"/>
    <property type="match status" value="1"/>
</dbReference>
<dbReference type="InterPro" id="IPR045867">
    <property type="entry name" value="DNA-dir_RpoC_beta_prime"/>
</dbReference>
<feature type="binding site" evidence="11">
    <location>
        <position position="78"/>
    </location>
    <ligand>
        <name>Zn(2+)</name>
        <dbReference type="ChEBI" id="CHEBI:29105"/>
        <label>1</label>
    </ligand>
</feature>
<dbReference type="InterPro" id="IPR007081">
    <property type="entry name" value="RNA_pol_Rpb1_5"/>
</dbReference>
<dbReference type="InterPro" id="IPR007066">
    <property type="entry name" value="RNA_pol_Rpb1_3"/>
</dbReference>
<feature type="binding site" evidence="11">
    <location>
        <position position="881"/>
    </location>
    <ligand>
        <name>Zn(2+)</name>
        <dbReference type="ChEBI" id="CHEBI:29105"/>
        <label>2</label>
    </ligand>
</feature>
<keyword evidence="7 11" id="KW-0862">Zinc</keyword>
<feature type="coiled-coil region" evidence="13">
    <location>
        <begin position="144"/>
        <end position="182"/>
    </location>
</feature>
<evidence type="ECO:0000256" key="12">
    <source>
        <dbReference type="RuleBase" id="RU004279"/>
    </source>
</evidence>
<protein>
    <recommendedName>
        <fullName evidence="11">DNA-directed RNA polymerase subunit beta'</fullName>
        <shortName evidence="11">RNAP subunit beta'</shortName>
        <ecNumber evidence="11">2.7.7.6</ecNumber>
    </recommendedName>
    <alternativeName>
        <fullName evidence="11">RNA polymerase subunit beta'</fullName>
    </alternativeName>
    <alternativeName>
        <fullName evidence="11">Transcriptase subunit beta'</fullName>
    </alternativeName>
</protein>
<dbReference type="InterPro" id="IPR012754">
    <property type="entry name" value="DNA-dir_RpoC_beta_prime_bact"/>
</dbReference>
<dbReference type="Proteomes" id="UP000824261">
    <property type="component" value="Unassembled WGS sequence"/>
</dbReference>
<dbReference type="Gene3D" id="1.10.150.390">
    <property type="match status" value="1"/>
</dbReference>
<evidence type="ECO:0000256" key="3">
    <source>
        <dbReference type="ARBA" id="ARBA00022478"/>
    </source>
</evidence>
<evidence type="ECO:0000256" key="7">
    <source>
        <dbReference type="ARBA" id="ARBA00022833"/>
    </source>
</evidence>
<dbReference type="InterPro" id="IPR006592">
    <property type="entry name" value="RNA_pol_N"/>
</dbReference>
<evidence type="ECO:0000256" key="1">
    <source>
        <dbReference type="ARBA" id="ARBA00004026"/>
    </source>
</evidence>
<comment type="similarity">
    <text evidence="2 11 12">Belongs to the RNA polymerase beta' chain family.</text>
</comment>
<dbReference type="Gene3D" id="1.10.274.100">
    <property type="entry name" value="RNA polymerase Rpb1, domain 3"/>
    <property type="match status" value="1"/>
</dbReference>
<keyword evidence="8 11" id="KW-0460">Magnesium</keyword>
<feature type="binding site" evidence="11">
    <location>
        <position position="539"/>
    </location>
    <ligand>
        <name>Mg(2+)</name>
        <dbReference type="ChEBI" id="CHEBI:18420"/>
    </ligand>
</feature>
<evidence type="ECO:0000256" key="2">
    <source>
        <dbReference type="ARBA" id="ARBA00006460"/>
    </source>
</evidence>
<reference evidence="15" key="2">
    <citation type="journal article" date="2021" name="PeerJ">
        <title>Extensive microbial diversity within the chicken gut microbiome revealed by metagenomics and culture.</title>
        <authorList>
            <person name="Gilroy R."/>
            <person name="Ravi A."/>
            <person name="Getino M."/>
            <person name="Pursley I."/>
            <person name="Horton D.L."/>
            <person name="Alikhan N.F."/>
            <person name="Baker D."/>
            <person name="Gharbi K."/>
            <person name="Hall N."/>
            <person name="Watson M."/>
            <person name="Adriaenssens E.M."/>
            <person name="Foster-Nyarko E."/>
            <person name="Jarju S."/>
            <person name="Secka A."/>
            <person name="Antonio M."/>
            <person name="Oren A."/>
            <person name="Chaudhuri R.R."/>
            <person name="La Ragione R."/>
            <person name="Hildebrand F."/>
            <person name="Pallen M.J."/>
        </authorList>
    </citation>
    <scope>NUCLEOTIDE SEQUENCE</scope>
    <source>
        <strain evidence="15">ChiGjej1B1-2707</strain>
    </source>
</reference>
<dbReference type="InterPro" id="IPR007083">
    <property type="entry name" value="RNA_pol_Rpb1_4"/>
</dbReference>